<reference evidence="7 8" key="1">
    <citation type="submission" date="2024-09" db="EMBL/GenBank/DDBJ databases">
        <authorList>
            <person name="Sun Q."/>
            <person name="Mori K."/>
        </authorList>
    </citation>
    <scope>NUCLEOTIDE SEQUENCE [LARGE SCALE GENOMIC DNA]</scope>
    <source>
        <strain evidence="7 8">CCM 8545</strain>
    </source>
</reference>
<evidence type="ECO:0000256" key="4">
    <source>
        <dbReference type="ARBA" id="ARBA00022989"/>
    </source>
</evidence>
<comment type="subcellular location">
    <subcellularLocation>
        <location evidence="1">Cell membrane</location>
        <topology evidence="1">Single-pass membrane protein</topology>
    </subcellularLocation>
</comment>
<evidence type="ECO:0000256" key="6">
    <source>
        <dbReference type="SAM" id="Phobius"/>
    </source>
</evidence>
<evidence type="ECO:0000256" key="2">
    <source>
        <dbReference type="ARBA" id="ARBA00022475"/>
    </source>
</evidence>
<dbReference type="Proteomes" id="UP001589758">
    <property type="component" value="Unassembled WGS sequence"/>
</dbReference>
<organism evidence="7 8">
    <name type="scientific">Thorsellia kenyensis</name>
    <dbReference type="NCBI Taxonomy" id="1549888"/>
    <lineage>
        <taxon>Bacteria</taxon>
        <taxon>Pseudomonadati</taxon>
        <taxon>Pseudomonadota</taxon>
        <taxon>Gammaproteobacteria</taxon>
        <taxon>Enterobacterales</taxon>
        <taxon>Thorselliaceae</taxon>
        <taxon>Thorsellia</taxon>
    </lineage>
</organism>
<dbReference type="Pfam" id="PF13974">
    <property type="entry name" value="YebO"/>
    <property type="match status" value="1"/>
</dbReference>
<proteinExistence type="predicted"/>
<dbReference type="InterPro" id="IPR025594">
    <property type="entry name" value="YebO"/>
</dbReference>
<keyword evidence="2" id="KW-1003">Cell membrane</keyword>
<comment type="caution">
    <text evidence="7">The sequence shown here is derived from an EMBL/GenBank/DDBJ whole genome shotgun (WGS) entry which is preliminary data.</text>
</comment>
<accession>A0ABV6C9Y3</accession>
<sequence length="127" mass="14641">MSFFIEMVIFFVLVLLVLALLFIIVRISTKTNEKVALLETLVDQQDYQIELLRKVCSALGSDLSKETVVQQPKSEAVTDHNLYTTPYAQAKQNEKIFSPVEQQEENRKIPKDPFLEEVENIKIIAKR</sequence>
<protein>
    <submittedName>
        <fullName evidence="7">YebO family protein</fullName>
    </submittedName>
</protein>
<keyword evidence="5 6" id="KW-0472">Membrane</keyword>
<keyword evidence="3 6" id="KW-0812">Transmembrane</keyword>
<feature type="transmembrane region" description="Helical" evidence="6">
    <location>
        <begin position="6"/>
        <end position="25"/>
    </location>
</feature>
<keyword evidence="8" id="KW-1185">Reference proteome</keyword>
<evidence type="ECO:0000256" key="5">
    <source>
        <dbReference type="ARBA" id="ARBA00023136"/>
    </source>
</evidence>
<gene>
    <name evidence="7" type="ORF">ACFFIT_04790</name>
</gene>
<dbReference type="RefSeq" id="WP_385876513.1">
    <property type="nucleotide sequence ID" value="NZ_JBHLXE010000048.1"/>
</dbReference>
<evidence type="ECO:0000313" key="7">
    <source>
        <dbReference type="EMBL" id="MFC0179412.1"/>
    </source>
</evidence>
<evidence type="ECO:0000256" key="1">
    <source>
        <dbReference type="ARBA" id="ARBA00004162"/>
    </source>
</evidence>
<evidence type="ECO:0000256" key="3">
    <source>
        <dbReference type="ARBA" id="ARBA00022692"/>
    </source>
</evidence>
<name>A0ABV6C9Y3_9GAMM</name>
<keyword evidence="4 6" id="KW-1133">Transmembrane helix</keyword>
<evidence type="ECO:0000313" key="8">
    <source>
        <dbReference type="Proteomes" id="UP001589758"/>
    </source>
</evidence>
<dbReference type="EMBL" id="JBHLXE010000048">
    <property type="protein sequence ID" value="MFC0179412.1"/>
    <property type="molecule type" value="Genomic_DNA"/>
</dbReference>